<feature type="domain" description="DUF1266" evidence="2">
    <location>
        <begin position="144"/>
        <end position="261"/>
    </location>
</feature>
<dbReference type="Pfam" id="PF06889">
    <property type="entry name" value="DUF1266"/>
    <property type="match status" value="2"/>
</dbReference>
<feature type="compositionally biased region" description="Polar residues" evidence="1">
    <location>
        <begin position="1"/>
        <end position="10"/>
    </location>
</feature>
<reference evidence="3 4" key="1">
    <citation type="submission" date="2011-11" db="EMBL/GenBank/DDBJ databases">
        <title>Whole genome shotgun sequence of Gordonia araii NBRC 100433.</title>
        <authorList>
            <person name="Yoshida Y."/>
            <person name="Hosoyama A."/>
            <person name="Tsuchikane K."/>
            <person name="Katsumata H."/>
            <person name="Yamazaki S."/>
            <person name="Fujita N."/>
        </authorList>
    </citation>
    <scope>NUCLEOTIDE SEQUENCE [LARGE SCALE GENOMIC DNA]</scope>
    <source>
        <strain evidence="3 4">NBRC 100433</strain>
    </source>
</reference>
<name>G7H2X6_9ACTN</name>
<dbReference type="STRING" id="1073574.GOARA_053_00270"/>
<proteinExistence type="predicted"/>
<feature type="region of interest" description="Disordered" evidence="1">
    <location>
        <begin position="1"/>
        <end position="21"/>
    </location>
</feature>
<protein>
    <recommendedName>
        <fullName evidence="2">DUF1266 domain-containing protein</fullName>
    </recommendedName>
</protein>
<dbReference type="RefSeq" id="WP_007322276.1">
    <property type="nucleotide sequence ID" value="NZ_BAEE01000053.1"/>
</dbReference>
<dbReference type="Proteomes" id="UP000035088">
    <property type="component" value="Unassembled WGS sequence"/>
</dbReference>
<evidence type="ECO:0000256" key="1">
    <source>
        <dbReference type="SAM" id="MobiDB-lite"/>
    </source>
</evidence>
<evidence type="ECO:0000259" key="2">
    <source>
        <dbReference type="Pfam" id="PF06889"/>
    </source>
</evidence>
<keyword evidence="4" id="KW-1185">Reference proteome</keyword>
<evidence type="ECO:0000313" key="4">
    <source>
        <dbReference type="Proteomes" id="UP000035088"/>
    </source>
</evidence>
<dbReference type="OrthoDB" id="4322331at2"/>
<evidence type="ECO:0000313" key="3">
    <source>
        <dbReference type="EMBL" id="GAB10201.1"/>
    </source>
</evidence>
<comment type="caution">
    <text evidence="3">The sequence shown here is derived from an EMBL/GenBank/DDBJ whole genome shotgun (WGS) entry which is preliminary data.</text>
</comment>
<dbReference type="AlphaFoldDB" id="G7H2X6"/>
<gene>
    <name evidence="3" type="ORF">GOARA_053_00270</name>
</gene>
<dbReference type="EMBL" id="BAEE01000053">
    <property type="protein sequence ID" value="GAB10201.1"/>
    <property type="molecule type" value="Genomic_DNA"/>
</dbReference>
<sequence>MTGQESTTAIRTAPWSPAEGEQAEAAALGAAEAVRFAAYWNAPDLPVAPSASAESAVRSAERMRIRQLLGGAVHRETWVESVDGYLHRRCVDATAGGRALDIRESILRGGAGRGIDIDEWLSAIASARTERGWSAEQASAVCDAAAKAFHVERQLVAEGLLPEGGRIRTYAAHDIAVAVHLAHAGARLGFADEELVAAILESARMNAAAVFADWEQFAASWVAAQSALYGSYPCDDVWRDAVEIAGALLARPTSPWVTVPFPGADARVSADGDAHSADGDADGVDEIRASPVDDAAHGGHEWVRPVTGEQRAERALLAERAGHAIPVDPGGPLYGGLAQGLALGAFDAYAAGAPWNSLRESGAPDHAVLTGLDREWGIRSGEDWFATAASTIGLREFTDADEQLARTRVDDDLRRVGLLPPGGRVDTLAGYSLAWSVRLARLGAQAGLGDPDEAAQMMLAARDTAARVFASWTEFACSVLAGKLVYEDVDRDDLLGGAATLLTRDHSPWRALPFPISDQAGRR</sequence>
<dbReference type="InterPro" id="IPR009677">
    <property type="entry name" value="DUF1266"/>
</dbReference>
<accession>G7H2X6</accession>
<organism evidence="3 4">
    <name type="scientific">Gordonia araii NBRC 100433</name>
    <dbReference type="NCBI Taxonomy" id="1073574"/>
    <lineage>
        <taxon>Bacteria</taxon>
        <taxon>Bacillati</taxon>
        <taxon>Actinomycetota</taxon>
        <taxon>Actinomycetes</taxon>
        <taxon>Mycobacteriales</taxon>
        <taxon>Gordoniaceae</taxon>
        <taxon>Gordonia</taxon>
    </lineage>
</organism>
<feature type="domain" description="DUF1266" evidence="2">
    <location>
        <begin position="419"/>
        <end position="514"/>
    </location>
</feature>